<evidence type="ECO:0000256" key="2">
    <source>
        <dbReference type="ARBA" id="ARBA00012438"/>
    </source>
</evidence>
<dbReference type="EC" id="2.7.13.3" evidence="2"/>
<dbReference type="PANTHER" id="PTHR43065:SF42">
    <property type="entry name" value="TWO-COMPONENT SENSOR PPRA"/>
    <property type="match status" value="1"/>
</dbReference>
<dbReference type="InterPro" id="IPR036097">
    <property type="entry name" value="HisK_dim/P_sf"/>
</dbReference>
<dbReference type="SUPFAM" id="SSF52172">
    <property type="entry name" value="CheY-like"/>
    <property type="match status" value="1"/>
</dbReference>
<evidence type="ECO:0000256" key="3">
    <source>
        <dbReference type="ARBA" id="ARBA00022553"/>
    </source>
</evidence>
<name>A0ABV3XU28_9RHOB</name>
<keyword evidence="5" id="KW-0812">Transmembrane</keyword>
<dbReference type="PROSITE" id="PS50109">
    <property type="entry name" value="HIS_KIN"/>
    <property type="match status" value="1"/>
</dbReference>
<dbReference type="InterPro" id="IPR001789">
    <property type="entry name" value="Sig_transdc_resp-reg_receiver"/>
</dbReference>
<evidence type="ECO:0000313" key="9">
    <source>
        <dbReference type="Proteomes" id="UP001560019"/>
    </source>
</evidence>
<keyword evidence="3 4" id="KW-0597">Phosphoprotein</keyword>
<keyword evidence="8" id="KW-0808">Transferase</keyword>
<dbReference type="SUPFAM" id="SSF55874">
    <property type="entry name" value="ATPase domain of HSP90 chaperone/DNA topoisomerase II/histidine kinase"/>
    <property type="match status" value="1"/>
</dbReference>
<dbReference type="Proteomes" id="UP001560019">
    <property type="component" value="Unassembled WGS sequence"/>
</dbReference>
<dbReference type="SMART" id="SM00448">
    <property type="entry name" value="REC"/>
    <property type="match status" value="1"/>
</dbReference>
<dbReference type="InterPro" id="IPR003661">
    <property type="entry name" value="HisK_dim/P_dom"/>
</dbReference>
<evidence type="ECO:0000256" key="1">
    <source>
        <dbReference type="ARBA" id="ARBA00000085"/>
    </source>
</evidence>
<feature type="domain" description="Histidine kinase" evidence="6">
    <location>
        <begin position="404"/>
        <end position="627"/>
    </location>
</feature>
<dbReference type="SMART" id="SM00388">
    <property type="entry name" value="HisKA"/>
    <property type="match status" value="1"/>
</dbReference>
<dbReference type="PANTHER" id="PTHR43065">
    <property type="entry name" value="SENSOR HISTIDINE KINASE"/>
    <property type="match status" value="1"/>
</dbReference>
<dbReference type="GO" id="GO:0016301">
    <property type="term" value="F:kinase activity"/>
    <property type="evidence" value="ECO:0007669"/>
    <property type="project" value="UniProtKB-KW"/>
</dbReference>
<evidence type="ECO:0000259" key="6">
    <source>
        <dbReference type="PROSITE" id="PS50109"/>
    </source>
</evidence>
<evidence type="ECO:0000256" key="4">
    <source>
        <dbReference type="PROSITE-ProRule" id="PRU00169"/>
    </source>
</evidence>
<evidence type="ECO:0000259" key="7">
    <source>
        <dbReference type="PROSITE" id="PS50110"/>
    </source>
</evidence>
<dbReference type="InterPro" id="IPR036890">
    <property type="entry name" value="HATPase_C_sf"/>
</dbReference>
<feature type="modified residue" description="4-aspartylphosphate" evidence="4">
    <location>
        <position position="703"/>
    </location>
</feature>
<keyword evidence="9" id="KW-1185">Reference proteome</keyword>
<feature type="transmembrane region" description="Helical" evidence="5">
    <location>
        <begin position="48"/>
        <end position="66"/>
    </location>
</feature>
<dbReference type="PRINTS" id="PR00344">
    <property type="entry name" value="BCTRLSENSOR"/>
</dbReference>
<dbReference type="CDD" id="cd00082">
    <property type="entry name" value="HisKA"/>
    <property type="match status" value="1"/>
</dbReference>
<gene>
    <name evidence="8" type="ORF">Ga0609869_002194</name>
</gene>
<keyword evidence="8" id="KW-0418">Kinase</keyword>
<dbReference type="SMART" id="SM00387">
    <property type="entry name" value="HATPase_c"/>
    <property type="match status" value="1"/>
</dbReference>
<evidence type="ECO:0000313" key="8">
    <source>
        <dbReference type="EMBL" id="MEX5728841.1"/>
    </source>
</evidence>
<dbReference type="InterPro" id="IPR003594">
    <property type="entry name" value="HATPase_dom"/>
</dbReference>
<dbReference type="Pfam" id="PF02518">
    <property type="entry name" value="HATPase_c"/>
    <property type="match status" value="1"/>
</dbReference>
<sequence>MPRLIGIETPLTRLAALEAPRAGLVLALGLVFVLAALLAGGWPVRAGLLGAGATLCALAALLRLLADTRGARRAGRLRAAAAALAERQPAPGFATDADGALVYATPSAEARFGVGGDGTLVRALGELFANPAAVIYRLQARAAAEGAASEEVVTRRGFVKIAVHRFGCDGFFWVLDEREERPGTTRGASGLGLPVLTAGQSGTILYLNDAARALLGGQPRRLDQVFPRGLPRPGALARIAGDNGPVSVRFLEIAGRHGRREIYLWPQEALAEMAGPDLFESLPVALLKLTPEGEVQLINHQARALLGVSGEATVDFCARIEGPGRPVRDWLADTAQGRAAHRAEVVRVLREDRDLFVQVTLERIDAPGAPELLAVLHDATEFKTLEAQFVQSQKMQAIGQLAGGIAHDFNNLLTAISGHCELLLLRHDEGDPDFGDLVQISQNANRAASLVGQLLAFSRKQTLRPEIVDLRNTLTDLTHLLNRLVGETVRLSLVHDPDLPPIRADKRQLEQVILNLVVNARDAMPAGGQVRIETVRHRLGEDLHRDRAVVPAGDFVLVRVVDEGVGIPRDKLAKVFEPFYSTKRPGEGTGLGLSTAYGIVKQSGGFIFVDSAVGAGTCFTLYFPASDRAAEAPAPPAERPADPAAARPCAGVVLLVEDETPVRAFAARALRMRGLTVLEADSAERALELLADPAVEVDVFVTDVVMPGRDGPSWVREALADRPDTRVIFVSGYAEAPPAMPGGDIPHALFLPKPFSLRELTETVQRQIH</sequence>
<reference evidence="8 9" key="1">
    <citation type="submission" date="2024-06" db="EMBL/GenBank/DDBJ databases">
        <title>Genome of Rhodovulum iodosum, a marine photoferrotroph.</title>
        <authorList>
            <person name="Bianchini G."/>
            <person name="Nikeleit V."/>
            <person name="Kappler A."/>
            <person name="Bryce C."/>
            <person name="Sanchez-Baracaldo P."/>
        </authorList>
    </citation>
    <scope>NUCLEOTIDE SEQUENCE [LARGE SCALE GENOMIC DNA]</scope>
    <source>
        <strain evidence="8 9">UT/N1</strain>
    </source>
</reference>
<dbReference type="InterPro" id="IPR005467">
    <property type="entry name" value="His_kinase_dom"/>
</dbReference>
<dbReference type="InterPro" id="IPR004358">
    <property type="entry name" value="Sig_transdc_His_kin-like_C"/>
</dbReference>
<dbReference type="InterPro" id="IPR011006">
    <property type="entry name" value="CheY-like_superfamily"/>
</dbReference>
<dbReference type="Gene3D" id="3.30.450.20">
    <property type="entry name" value="PAS domain"/>
    <property type="match status" value="1"/>
</dbReference>
<evidence type="ECO:0000256" key="5">
    <source>
        <dbReference type="SAM" id="Phobius"/>
    </source>
</evidence>
<proteinExistence type="predicted"/>
<dbReference type="InterPro" id="IPR035965">
    <property type="entry name" value="PAS-like_dom_sf"/>
</dbReference>
<keyword evidence="5" id="KW-1133">Transmembrane helix</keyword>
<dbReference type="Pfam" id="PF00072">
    <property type="entry name" value="Response_reg"/>
    <property type="match status" value="1"/>
</dbReference>
<comment type="caution">
    <text evidence="8">The sequence shown here is derived from an EMBL/GenBank/DDBJ whole genome shotgun (WGS) entry which is preliminary data.</text>
</comment>
<dbReference type="SUPFAM" id="SSF55785">
    <property type="entry name" value="PYP-like sensor domain (PAS domain)"/>
    <property type="match status" value="1"/>
</dbReference>
<feature type="domain" description="Response regulatory" evidence="7">
    <location>
        <begin position="652"/>
        <end position="768"/>
    </location>
</feature>
<dbReference type="Gene3D" id="3.40.50.2300">
    <property type="match status" value="1"/>
</dbReference>
<comment type="catalytic activity">
    <reaction evidence="1">
        <text>ATP + protein L-histidine = ADP + protein N-phospho-L-histidine.</text>
        <dbReference type="EC" id="2.7.13.3"/>
    </reaction>
</comment>
<dbReference type="Pfam" id="PF00512">
    <property type="entry name" value="HisKA"/>
    <property type="match status" value="1"/>
</dbReference>
<protein>
    <recommendedName>
        <fullName evidence="2">histidine kinase</fullName>
        <ecNumber evidence="2">2.7.13.3</ecNumber>
    </recommendedName>
</protein>
<dbReference type="Gene3D" id="3.30.565.10">
    <property type="entry name" value="Histidine kinase-like ATPase, C-terminal domain"/>
    <property type="match status" value="1"/>
</dbReference>
<organism evidence="8 9">
    <name type="scientific">Rhodovulum iodosum</name>
    <dbReference type="NCBI Taxonomy" id="68291"/>
    <lineage>
        <taxon>Bacteria</taxon>
        <taxon>Pseudomonadati</taxon>
        <taxon>Pseudomonadota</taxon>
        <taxon>Alphaproteobacteria</taxon>
        <taxon>Rhodobacterales</taxon>
        <taxon>Paracoccaceae</taxon>
        <taxon>Rhodovulum</taxon>
    </lineage>
</organism>
<accession>A0ABV3XU28</accession>
<dbReference type="Gene3D" id="1.10.287.130">
    <property type="match status" value="1"/>
</dbReference>
<keyword evidence="5" id="KW-0472">Membrane</keyword>
<dbReference type="PROSITE" id="PS50110">
    <property type="entry name" value="RESPONSE_REGULATORY"/>
    <property type="match status" value="1"/>
</dbReference>
<dbReference type="RefSeq" id="WP_125407219.1">
    <property type="nucleotide sequence ID" value="NZ_JBEHHI010000002.1"/>
</dbReference>
<dbReference type="SUPFAM" id="SSF47384">
    <property type="entry name" value="Homodimeric domain of signal transducing histidine kinase"/>
    <property type="match status" value="1"/>
</dbReference>
<feature type="transmembrane region" description="Helical" evidence="5">
    <location>
        <begin position="21"/>
        <end position="42"/>
    </location>
</feature>
<dbReference type="EMBL" id="JBEHHI010000002">
    <property type="protein sequence ID" value="MEX5728841.1"/>
    <property type="molecule type" value="Genomic_DNA"/>
</dbReference>